<feature type="transmembrane region" description="Helical" evidence="1">
    <location>
        <begin position="35"/>
        <end position="53"/>
    </location>
</feature>
<evidence type="ECO:0000256" key="1">
    <source>
        <dbReference type="SAM" id="Phobius"/>
    </source>
</evidence>
<protein>
    <recommendedName>
        <fullName evidence="4">DUF3592 domain-containing protein</fullName>
    </recommendedName>
</protein>
<accession>A0ABR7WMV5</accession>
<sequence>MLARRIFTGSIAALILVSGYVFIRYSHRYNSHYEIGSLVGICGGFIVLIAVRVNGQTSEEQRNSIIVTSIGLMVSCVLGAYGLRWAYKKYELAAHGLVAKGTVIGFNRKTIKGALSYHAIVDYEFNNQAYTQQFRDDDYVFLTSDSVTMLCSSTDPELCTITAYQRNGVQIKW</sequence>
<feature type="transmembrane region" description="Helical" evidence="1">
    <location>
        <begin position="65"/>
        <end position="83"/>
    </location>
</feature>
<evidence type="ECO:0000313" key="2">
    <source>
        <dbReference type="EMBL" id="MBD1362827.1"/>
    </source>
</evidence>
<keyword evidence="1" id="KW-0472">Membrane</keyword>
<comment type="caution">
    <text evidence="2">The sequence shown here is derived from an EMBL/GenBank/DDBJ whole genome shotgun (WGS) entry which is preliminary data.</text>
</comment>
<dbReference type="Proteomes" id="UP000606600">
    <property type="component" value="Unassembled WGS sequence"/>
</dbReference>
<evidence type="ECO:0008006" key="4">
    <source>
        <dbReference type="Google" id="ProtNLM"/>
    </source>
</evidence>
<dbReference type="EMBL" id="JACWMY010000002">
    <property type="protein sequence ID" value="MBD1362827.1"/>
    <property type="molecule type" value="Genomic_DNA"/>
</dbReference>
<keyword evidence="3" id="KW-1185">Reference proteome</keyword>
<evidence type="ECO:0000313" key="3">
    <source>
        <dbReference type="Proteomes" id="UP000606600"/>
    </source>
</evidence>
<proteinExistence type="predicted"/>
<organism evidence="2 3">
    <name type="scientific">Mucilaginibacter pankratovii</name>
    <dbReference type="NCBI Taxonomy" id="2772110"/>
    <lineage>
        <taxon>Bacteria</taxon>
        <taxon>Pseudomonadati</taxon>
        <taxon>Bacteroidota</taxon>
        <taxon>Sphingobacteriia</taxon>
        <taxon>Sphingobacteriales</taxon>
        <taxon>Sphingobacteriaceae</taxon>
        <taxon>Mucilaginibacter</taxon>
    </lineage>
</organism>
<keyword evidence="1" id="KW-0812">Transmembrane</keyword>
<feature type="transmembrane region" description="Helical" evidence="1">
    <location>
        <begin position="6"/>
        <end position="23"/>
    </location>
</feature>
<reference evidence="2 3" key="1">
    <citation type="submission" date="2020-09" db="EMBL/GenBank/DDBJ databases">
        <title>Novel species of Mucilaginibacter isolated from a glacier on the Tibetan Plateau.</title>
        <authorList>
            <person name="Liu Q."/>
            <person name="Xin Y.-H."/>
        </authorList>
    </citation>
    <scope>NUCLEOTIDE SEQUENCE [LARGE SCALE GENOMIC DNA]</scope>
    <source>
        <strain evidence="2 3">ZT4R22</strain>
    </source>
</reference>
<name>A0ABR7WMV5_9SPHI</name>
<gene>
    <name evidence="2" type="ORF">IDJ77_03305</name>
</gene>
<dbReference type="RefSeq" id="WP_191187508.1">
    <property type="nucleotide sequence ID" value="NZ_JACWMY010000002.1"/>
</dbReference>
<keyword evidence="1" id="KW-1133">Transmembrane helix</keyword>